<evidence type="ECO:0000313" key="1">
    <source>
        <dbReference type="EMBL" id="KAF2319796.1"/>
    </source>
</evidence>
<keyword evidence="2" id="KW-1185">Reference proteome</keyword>
<evidence type="ECO:0000313" key="2">
    <source>
        <dbReference type="Proteomes" id="UP000467840"/>
    </source>
</evidence>
<name>A0A6A6N5G6_HEVBR</name>
<sequence>MAFSSTTLSPPHFNGENYHVWAVKMQDYLKGLGLWQCVKENRTTPPLRQNPTLNQIRQHEDEVAKAPKALSYIHAAISNSIFTRIIACGTSYEAWQKLKVEFQGSDKTHQMQVFNLRKEFELLRMKGTEKVKDYIDRVIKTVNQIRYGGAYFELEFGRQTSLNHGSLVNKL</sequence>
<proteinExistence type="predicted"/>
<protein>
    <submittedName>
        <fullName evidence="1">Uncharacterized protein</fullName>
    </submittedName>
</protein>
<dbReference type="EMBL" id="JAAGAX010000003">
    <property type="protein sequence ID" value="KAF2319796.1"/>
    <property type="molecule type" value="Genomic_DNA"/>
</dbReference>
<dbReference type="Pfam" id="PF14223">
    <property type="entry name" value="Retrotran_gag_2"/>
    <property type="match status" value="1"/>
</dbReference>
<accession>A0A6A6N5G6</accession>
<reference evidence="1 2" key="1">
    <citation type="journal article" date="2020" name="Mol. Plant">
        <title>The Chromosome-Based Rubber Tree Genome Provides New Insights into Spurge Genome Evolution and Rubber Biosynthesis.</title>
        <authorList>
            <person name="Liu J."/>
            <person name="Shi C."/>
            <person name="Shi C.C."/>
            <person name="Li W."/>
            <person name="Zhang Q.J."/>
            <person name="Zhang Y."/>
            <person name="Li K."/>
            <person name="Lu H.F."/>
            <person name="Shi C."/>
            <person name="Zhu S.T."/>
            <person name="Xiao Z.Y."/>
            <person name="Nan H."/>
            <person name="Yue Y."/>
            <person name="Zhu X.G."/>
            <person name="Wu Y."/>
            <person name="Hong X.N."/>
            <person name="Fan G.Y."/>
            <person name="Tong Y."/>
            <person name="Zhang D."/>
            <person name="Mao C.L."/>
            <person name="Liu Y.L."/>
            <person name="Hao S.J."/>
            <person name="Liu W.Q."/>
            <person name="Lv M.Q."/>
            <person name="Zhang H.B."/>
            <person name="Liu Y."/>
            <person name="Hu-Tang G.R."/>
            <person name="Wang J.P."/>
            <person name="Wang J.H."/>
            <person name="Sun Y.H."/>
            <person name="Ni S.B."/>
            <person name="Chen W.B."/>
            <person name="Zhang X.C."/>
            <person name="Jiao Y.N."/>
            <person name="Eichler E.E."/>
            <person name="Li G.H."/>
            <person name="Liu X."/>
            <person name="Gao L.Z."/>
        </authorList>
    </citation>
    <scope>NUCLEOTIDE SEQUENCE [LARGE SCALE GENOMIC DNA]</scope>
    <source>
        <strain evidence="2">cv. GT1</strain>
        <tissue evidence="1">Leaf</tissue>
    </source>
</reference>
<gene>
    <name evidence="1" type="ORF">GH714_019012</name>
</gene>
<comment type="caution">
    <text evidence="1">The sequence shown here is derived from an EMBL/GenBank/DDBJ whole genome shotgun (WGS) entry which is preliminary data.</text>
</comment>
<dbReference type="PANTHER" id="PTHR35317">
    <property type="entry name" value="OS04G0629600 PROTEIN"/>
    <property type="match status" value="1"/>
</dbReference>
<dbReference type="AlphaFoldDB" id="A0A6A6N5G6"/>
<dbReference type="PANTHER" id="PTHR35317:SF31">
    <property type="entry name" value="DUF4219 DOMAIN-CONTAINING PROTEIN"/>
    <property type="match status" value="1"/>
</dbReference>
<organism evidence="1 2">
    <name type="scientific">Hevea brasiliensis</name>
    <name type="common">Para rubber tree</name>
    <name type="synonym">Siphonia brasiliensis</name>
    <dbReference type="NCBI Taxonomy" id="3981"/>
    <lineage>
        <taxon>Eukaryota</taxon>
        <taxon>Viridiplantae</taxon>
        <taxon>Streptophyta</taxon>
        <taxon>Embryophyta</taxon>
        <taxon>Tracheophyta</taxon>
        <taxon>Spermatophyta</taxon>
        <taxon>Magnoliopsida</taxon>
        <taxon>eudicotyledons</taxon>
        <taxon>Gunneridae</taxon>
        <taxon>Pentapetalae</taxon>
        <taxon>rosids</taxon>
        <taxon>fabids</taxon>
        <taxon>Malpighiales</taxon>
        <taxon>Euphorbiaceae</taxon>
        <taxon>Crotonoideae</taxon>
        <taxon>Micrandreae</taxon>
        <taxon>Hevea</taxon>
    </lineage>
</organism>
<dbReference type="Proteomes" id="UP000467840">
    <property type="component" value="Chromosome 10"/>
</dbReference>